<feature type="transmembrane region" description="Helical" evidence="5">
    <location>
        <begin position="262"/>
        <end position="283"/>
    </location>
</feature>
<evidence type="ECO:0000313" key="8">
    <source>
        <dbReference type="Proteomes" id="UP000533429"/>
    </source>
</evidence>
<feature type="transmembrane region" description="Helical" evidence="5">
    <location>
        <begin position="292"/>
        <end position="312"/>
    </location>
</feature>
<feature type="transmembrane region" description="Helical" evidence="5">
    <location>
        <begin position="20"/>
        <end position="41"/>
    </location>
</feature>
<evidence type="ECO:0000256" key="5">
    <source>
        <dbReference type="SAM" id="Phobius"/>
    </source>
</evidence>
<feature type="transmembrane region" description="Helical" evidence="5">
    <location>
        <begin position="318"/>
        <end position="341"/>
    </location>
</feature>
<protein>
    <submittedName>
        <fullName evidence="7">MFS transporter</fullName>
    </submittedName>
</protein>
<evidence type="ECO:0000256" key="4">
    <source>
        <dbReference type="ARBA" id="ARBA00023136"/>
    </source>
</evidence>
<feature type="transmembrane region" description="Helical" evidence="5">
    <location>
        <begin position="376"/>
        <end position="395"/>
    </location>
</feature>
<comment type="subcellular location">
    <subcellularLocation>
        <location evidence="1">Membrane</location>
        <topology evidence="1">Multi-pass membrane protein</topology>
    </subcellularLocation>
</comment>
<evidence type="ECO:0000256" key="2">
    <source>
        <dbReference type="ARBA" id="ARBA00022692"/>
    </source>
</evidence>
<keyword evidence="4 5" id="KW-0472">Membrane</keyword>
<evidence type="ECO:0000313" key="7">
    <source>
        <dbReference type="EMBL" id="NVP01220.1"/>
    </source>
</evidence>
<dbReference type="Gene3D" id="1.20.1720.10">
    <property type="entry name" value="Multidrug resistance protein D"/>
    <property type="match status" value="1"/>
</dbReference>
<dbReference type="GO" id="GO:0005886">
    <property type="term" value="C:plasma membrane"/>
    <property type="evidence" value="ECO:0007669"/>
    <property type="project" value="TreeGrafter"/>
</dbReference>
<feature type="transmembrane region" description="Helical" evidence="5">
    <location>
        <begin position="348"/>
        <end position="370"/>
    </location>
</feature>
<comment type="caution">
    <text evidence="7">The sequence shown here is derived from an EMBL/GenBank/DDBJ whole genome shotgun (WGS) entry which is preliminary data.</text>
</comment>
<feature type="transmembrane region" description="Helical" evidence="5">
    <location>
        <begin position="61"/>
        <end position="82"/>
    </location>
</feature>
<dbReference type="EMBL" id="JABXOR010000836">
    <property type="protein sequence ID" value="NVP01220.1"/>
    <property type="molecule type" value="Genomic_DNA"/>
</dbReference>
<dbReference type="InterPro" id="IPR036259">
    <property type="entry name" value="MFS_trans_sf"/>
</dbReference>
<dbReference type="Pfam" id="PF07690">
    <property type="entry name" value="MFS_1"/>
    <property type="match status" value="1"/>
</dbReference>
<dbReference type="GO" id="GO:1990961">
    <property type="term" value="P:xenobiotic detoxification by transmembrane export across the plasma membrane"/>
    <property type="evidence" value="ECO:0007669"/>
    <property type="project" value="TreeGrafter"/>
</dbReference>
<dbReference type="InterPro" id="IPR020846">
    <property type="entry name" value="MFS_dom"/>
</dbReference>
<feature type="transmembrane region" description="Helical" evidence="5">
    <location>
        <begin position="89"/>
        <end position="106"/>
    </location>
</feature>
<dbReference type="AlphaFoldDB" id="A0A850QX68"/>
<dbReference type="InterPro" id="IPR011701">
    <property type="entry name" value="MFS"/>
</dbReference>
<dbReference type="PANTHER" id="PTHR23502">
    <property type="entry name" value="MAJOR FACILITATOR SUPERFAMILY"/>
    <property type="match status" value="1"/>
</dbReference>
<sequence length="410" mass="45408">MNNSANTLSDTVQQELKYNWNIFGFAILIVSMGQLSLGLIFPLLPWIGLQFSLDQTLSDNVIVTYLVGYGLSQLCYGPISCLLGRKKTLLFGLSISIIGLGIILVFHDDFAILLLGRFIQGLGGGCESVLARSMIHDTYKGKSFLSAMTGLSIFSAFIPIFSPILGGLVNHNFGWVAVFICIFSYTLLGYILLILKLPETLENKQKHISVISIVHYYIALLRDRYFLSYAVIGWINWALVVFALASAPFVIESQLKISSEHYSYWTIIPAIAFMCSSILCFLLRRSFGTHHIVFIAPIIQIIVSAIFLFFPFNIINITIGFVGLAVAQALVYPCSQALLLVPYSNKMGTVSALSGGGQMISASIFLLIFWDVHIDNFYYLSLIILIVSIIGLNFARLGKKSIAVAKFENQ</sequence>
<reference evidence="7 8" key="1">
    <citation type="submission" date="2020-06" db="EMBL/GenBank/DDBJ databases">
        <title>Photobacterium damselae subsp. damselae comparative genomics.</title>
        <authorList>
            <person name="Osorio C.R."/>
        </authorList>
    </citation>
    <scope>NUCLEOTIDE SEQUENCE [LARGE SCALE GENOMIC DNA]</scope>
    <source>
        <strain evidence="7 8">TW250/03</strain>
    </source>
</reference>
<keyword evidence="3 5" id="KW-1133">Transmembrane helix</keyword>
<feature type="transmembrane region" description="Helical" evidence="5">
    <location>
        <begin position="173"/>
        <end position="195"/>
    </location>
</feature>
<name>A0A850QX68_PHODD</name>
<feature type="transmembrane region" description="Helical" evidence="5">
    <location>
        <begin position="143"/>
        <end position="161"/>
    </location>
</feature>
<dbReference type="PANTHER" id="PTHR23502:SF75">
    <property type="entry name" value="MULTIDRUG RESISTANCE PROTEIN D"/>
    <property type="match status" value="1"/>
</dbReference>
<keyword evidence="2 5" id="KW-0812">Transmembrane</keyword>
<organism evidence="7 8">
    <name type="scientific">Photobacterium damselae subsp. damselae</name>
    <name type="common">Listonella damsela</name>
    <dbReference type="NCBI Taxonomy" id="85581"/>
    <lineage>
        <taxon>Bacteria</taxon>
        <taxon>Pseudomonadati</taxon>
        <taxon>Pseudomonadota</taxon>
        <taxon>Gammaproteobacteria</taxon>
        <taxon>Vibrionales</taxon>
        <taxon>Vibrionaceae</taxon>
        <taxon>Photobacterium</taxon>
    </lineage>
</organism>
<dbReference type="Proteomes" id="UP000533429">
    <property type="component" value="Unassembled WGS sequence"/>
</dbReference>
<dbReference type="GO" id="GO:0022857">
    <property type="term" value="F:transmembrane transporter activity"/>
    <property type="evidence" value="ECO:0007669"/>
    <property type="project" value="InterPro"/>
</dbReference>
<evidence type="ECO:0000259" key="6">
    <source>
        <dbReference type="PROSITE" id="PS50850"/>
    </source>
</evidence>
<dbReference type="SUPFAM" id="SSF103473">
    <property type="entry name" value="MFS general substrate transporter"/>
    <property type="match status" value="1"/>
</dbReference>
<feature type="domain" description="Major facilitator superfamily (MFS) profile" evidence="6">
    <location>
        <begin position="22"/>
        <end position="399"/>
    </location>
</feature>
<feature type="transmembrane region" description="Helical" evidence="5">
    <location>
        <begin position="112"/>
        <end position="131"/>
    </location>
</feature>
<dbReference type="PROSITE" id="PS50850">
    <property type="entry name" value="MFS"/>
    <property type="match status" value="1"/>
</dbReference>
<evidence type="ECO:0000256" key="3">
    <source>
        <dbReference type="ARBA" id="ARBA00022989"/>
    </source>
</evidence>
<feature type="transmembrane region" description="Helical" evidence="5">
    <location>
        <begin position="226"/>
        <end position="250"/>
    </location>
</feature>
<proteinExistence type="predicted"/>
<accession>A0A850QX68</accession>
<dbReference type="PRINTS" id="PR01036">
    <property type="entry name" value="TCRTETB"/>
</dbReference>
<evidence type="ECO:0000256" key="1">
    <source>
        <dbReference type="ARBA" id="ARBA00004141"/>
    </source>
</evidence>
<gene>
    <name evidence="7" type="ORF">HWA77_13465</name>
</gene>